<evidence type="ECO:0000313" key="3">
    <source>
        <dbReference type="EMBL" id="ROR66551.1"/>
    </source>
</evidence>
<proteinExistence type="predicted"/>
<evidence type="ECO:0000256" key="2">
    <source>
        <dbReference type="SAM" id="SignalP"/>
    </source>
</evidence>
<dbReference type="AlphaFoldDB" id="A0A3N2AU36"/>
<feature type="compositionally biased region" description="Gly residues" evidence="1">
    <location>
        <begin position="45"/>
        <end position="56"/>
    </location>
</feature>
<feature type="signal peptide" evidence="2">
    <location>
        <begin position="1"/>
        <end position="21"/>
    </location>
</feature>
<dbReference type="EMBL" id="RKHJ01000001">
    <property type="protein sequence ID" value="ROR66551.1"/>
    <property type="molecule type" value="Genomic_DNA"/>
</dbReference>
<reference evidence="3 4" key="1">
    <citation type="submission" date="2018-11" db="EMBL/GenBank/DDBJ databases">
        <title>Sequencing the genomes of 1000 actinobacteria strains.</title>
        <authorList>
            <person name="Klenk H.-P."/>
        </authorList>
    </citation>
    <scope>NUCLEOTIDE SEQUENCE [LARGE SCALE GENOMIC DNA]</scope>
    <source>
        <strain evidence="3 4">DSM 9580</strain>
    </source>
</reference>
<dbReference type="PROSITE" id="PS51257">
    <property type="entry name" value="PROKAR_LIPOPROTEIN"/>
    <property type="match status" value="1"/>
</dbReference>
<accession>A0A3N2AU36</accession>
<feature type="region of interest" description="Disordered" evidence="1">
    <location>
        <begin position="36"/>
        <end position="61"/>
    </location>
</feature>
<comment type="caution">
    <text evidence="3">The sequence shown here is derived from an EMBL/GenBank/DDBJ whole genome shotgun (WGS) entry which is preliminary data.</text>
</comment>
<organism evidence="3 4">
    <name type="scientific">Agrococcus jenensis</name>
    <dbReference type="NCBI Taxonomy" id="46353"/>
    <lineage>
        <taxon>Bacteria</taxon>
        <taxon>Bacillati</taxon>
        <taxon>Actinomycetota</taxon>
        <taxon>Actinomycetes</taxon>
        <taxon>Micrococcales</taxon>
        <taxon>Microbacteriaceae</taxon>
        <taxon>Agrococcus</taxon>
    </lineage>
</organism>
<protein>
    <recommendedName>
        <fullName evidence="5">Lipoprotein</fullName>
    </recommendedName>
</protein>
<dbReference type="OrthoDB" id="5118398at2"/>
<feature type="chain" id="PRO_5039332973" description="Lipoprotein" evidence="2">
    <location>
        <begin position="22"/>
        <end position="156"/>
    </location>
</feature>
<keyword evidence="4" id="KW-1185">Reference proteome</keyword>
<dbReference type="RefSeq" id="WP_123697526.1">
    <property type="nucleotide sequence ID" value="NZ_RKHJ01000001.1"/>
</dbReference>
<keyword evidence="2" id="KW-0732">Signal</keyword>
<gene>
    <name evidence="3" type="ORF">EDD26_1935</name>
</gene>
<evidence type="ECO:0000313" key="4">
    <source>
        <dbReference type="Proteomes" id="UP000275456"/>
    </source>
</evidence>
<evidence type="ECO:0000256" key="1">
    <source>
        <dbReference type="SAM" id="MobiDB-lite"/>
    </source>
</evidence>
<name>A0A3N2AU36_9MICO</name>
<dbReference type="Proteomes" id="UP000275456">
    <property type="component" value="Unassembled WGS sequence"/>
</dbReference>
<sequence length="156" mass="15584">MKTTRLLAVPALAGASLLALTGCIQLPPMGGAPVATQAPVVSGDPGSGDPGAGTGDLAGTSWTGDFNGQVTDIAFTLNEDGTIDFADWAGSEFDSPGDVWTLSGDTLDMTITQISVDESGSETFDVSLSGTATDGSMSLSGQGTDGNTYELNATQG</sequence>
<evidence type="ECO:0008006" key="5">
    <source>
        <dbReference type="Google" id="ProtNLM"/>
    </source>
</evidence>